<organism evidence="2 3">
    <name type="scientific">Pyxidicoccus parkwayensis</name>
    <dbReference type="NCBI Taxonomy" id="2813578"/>
    <lineage>
        <taxon>Bacteria</taxon>
        <taxon>Pseudomonadati</taxon>
        <taxon>Myxococcota</taxon>
        <taxon>Myxococcia</taxon>
        <taxon>Myxococcales</taxon>
        <taxon>Cystobacterineae</taxon>
        <taxon>Myxococcaceae</taxon>
        <taxon>Pyxidicoccus</taxon>
    </lineage>
</organism>
<protein>
    <submittedName>
        <fullName evidence="2">Uncharacterized protein</fullName>
    </submittedName>
</protein>
<name>A0ABX7P6T3_9BACT</name>
<gene>
    <name evidence="2" type="ORF">JY651_15040</name>
</gene>
<feature type="chain" id="PRO_5045894728" evidence="1">
    <location>
        <begin position="31"/>
        <end position="67"/>
    </location>
</feature>
<dbReference type="RefSeq" id="WP_206727712.1">
    <property type="nucleotide sequence ID" value="NZ_CP071090.1"/>
</dbReference>
<dbReference type="EMBL" id="CP071090">
    <property type="protein sequence ID" value="QSQ26162.1"/>
    <property type="molecule type" value="Genomic_DNA"/>
</dbReference>
<keyword evidence="1" id="KW-0732">Signal</keyword>
<keyword evidence="3" id="KW-1185">Reference proteome</keyword>
<evidence type="ECO:0000313" key="2">
    <source>
        <dbReference type="EMBL" id="QSQ26162.1"/>
    </source>
</evidence>
<sequence length="67" mass="6854">MIRFAKKSGQVLLAVAAGFVVSFGATQASATSQAAPLMYDCVSCIEGCIEAGFSGGFCVSSRDCACY</sequence>
<proteinExistence type="predicted"/>
<accession>A0ABX7P6T3</accession>
<evidence type="ECO:0000256" key="1">
    <source>
        <dbReference type="SAM" id="SignalP"/>
    </source>
</evidence>
<dbReference type="Proteomes" id="UP000662747">
    <property type="component" value="Chromosome"/>
</dbReference>
<feature type="signal peptide" evidence="1">
    <location>
        <begin position="1"/>
        <end position="30"/>
    </location>
</feature>
<reference evidence="2 3" key="1">
    <citation type="submission" date="2021-02" db="EMBL/GenBank/DDBJ databases">
        <title>De Novo genome assembly of isolated myxobacteria.</title>
        <authorList>
            <person name="Stevens D.C."/>
        </authorList>
    </citation>
    <scope>NUCLEOTIDE SEQUENCE [LARGE SCALE GENOMIC DNA]</scope>
    <source>
        <strain evidence="3">SCPEA02</strain>
    </source>
</reference>
<evidence type="ECO:0000313" key="3">
    <source>
        <dbReference type="Proteomes" id="UP000662747"/>
    </source>
</evidence>